<keyword evidence="3" id="KW-0378">Hydrolase</keyword>
<proteinExistence type="inferred from homology"/>
<keyword evidence="2" id="KW-0645">Protease</keyword>
<dbReference type="Proteomes" id="UP001629059">
    <property type="component" value="Unassembled WGS sequence"/>
</dbReference>
<evidence type="ECO:0000256" key="4">
    <source>
        <dbReference type="ARBA" id="ARBA00022807"/>
    </source>
</evidence>
<keyword evidence="4" id="KW-0788">Thiol protease</keyword>
<keyword evidence="6" id="KW-0732">Signal</keyword>
<keyword evidence="9" id="KW-1185">Reference proteome</keyword>
<sequence>MKKLVSISLFLLLALSWKASGQIITSKEEAVEKGLYSYSEVPGSLDITSGSSGSQSSGTERSKKKKKHRSKKNESVNEPTTQPVTVAKKEIELDENDYGFVSDFSLENYTQIQIVNNAMDFEGVRYRTGGTTKDGMDCSGLVFTTFKIFDISLPRSSYEQAKVGEEIKLSEVKPGDLLFFKTNRRKKTINHVGLVTSVENGEILFIHSTLSLGVTISSMSEEYYTKSFAQANRILN</sequence>
<feature type="region of interest" description="Disordered" evidence="5">
    <location>
        <begin position="47"/>
        <end position="87"/>
    </location>
</feature>
<dbReference type="PANTHER" id="PTHR47053:SF1">
    <property type="entry name" value="MUREIN DD-ENDOPEPTIDASE MEPH-RELATED"/>
    <property type="match status" value="1"/>
</dbReference>
<protein>
    <submittedName>
        <fullName evidence="8">NlpC/P60 family protein</fullName>
    </submittedName>
</protein>
<evidence type="ECO:0000259" key="7">
    <source>
        <dbReference type="PROSITE" id="PS51935"/>
    </source>
</evidence>
<name>A0ABW8YD33_9FLAO</name>
<dbReference type="Pfam" id="PF00877">
    <property type="entry name" value="NLPC_P60"/>
    <property type="match status" value="1"/>
</dbReference>
<dbReference type="InterPro" id="IPR000064">
    <property type="entry name" value="NLP_P60_dom"/>
</dbReference>
<evidence type="ECO:0000256" key="1">
    <source>
        <dbReference type="ARBA" id="ARBA00007074"/>
    </source>
</evidence>
<evidence type="ECO:0000256" key="5">
    <source>
        <dbReference type="SAM" id="MobiDB-lite"/>
    </source>
</evidence>
<comment type="similarity">
    <text evidence="1">Belongs to the peptidase C40 family.</text>
</comment>
<feature type="compositionally biased region" description="Basic residues" evidence="5">
    <location>
        <begin position="62"/>
        <end position="71"/>
    </location>
</feature>
<dbReference type="RefSeq" id="WP_408074227.1">
    <property type="nucleotide sequence ID" value="NZ_JBELQB010000004.1"/>
</dbReference>
<feature type="chain" id="PRO_5045577918" evidence="6">
    <location>
        <begin position="22"/>
        <end position="236"/>
    </location>
</feature>
<dbReference type="InterPro" id="IPR051202">
    <property type="entry name" value="Peptidase_C40"/>
</dbReference>
<evidence type="ECO:0000313" key="9">
    <source>
        <dbReference type="Proteomes" id="UP001629059"/>
    </source>
</evidence>
<evidence type="ECO:0000256" key="2">
    <source>
        <dbReference type="ARBA" id="ARBA00022670"/>
    </source>
</evidence>
<gene>
    <name evidence="8" type="ORF">ABS768_06950</name>
</gene>
<organism evidence="8 9">
    <name type="scientific">Flavobacterium rhizophilum</name>
    <dbReference type="NCBI Taxonomy" id="3163296"/>
    <lineage>
        <taxon>Bacteria</taxon>
        <taxon>Pseudomonadati</taxon>
        <taxon>Bacteroidota</taxon>
        <taxon>Flavobacteriia</taxon>
        <taxon>Flavobacteriales</taxon>
        <taxon>Flavobacteriaceae</taxon>
        <taxon>Flavobacterium</taxon>
    </lineage>
</organism>
<dbReference type="InterPro" id="IPR038765">
    <property type="entry name" value="Papain-like_cys_pep_sf"/>
</dbReference>
<comment type="caution">
    <text evidence="8">The sequence shown here is derived from an EMBL/GenBank/DDBJ whole genome shotgun (WGS) entry which is preliminary data.</text>
</comment>
<dbReference type="PANTHER" id="PTHR47053">
    <property type="entry name" value="MUREIN DD-ENDOPEPTIDASE MEPH-RELATED"/>
    <property type="match status" value="1"/>
</dbReference>
<evidence type="ECO:0000256" key="6">
    <source>
        <dbReference type="SAM" id="SignalP"/>
    </source>
</evidence>
<dbReference type="EMBL" id="JBELQB010000004">
    <property type="protein sequence ID" value="MFL9837226.1"/>
    <property type="molecule type" value="Genomic_DNA"/>
</dbReference>
<dbReference type="PROSITE" id="PS51935">
    <property type="entry name" value="NLPC_P60"/>
    <property type="match status" value="1"/>
</dbReference>
<feature type="compositionally biased region" description="Low complexity" evidence="5">
    <location>
        <begin position="49"/>
        <end position="58"/>
    </location>
</feature>
<feature type="domain" description="NlpC/P60" evidence="7">
    <location>
        <begin position="108"/>
        <end position="235"/>
    </location>
</feature>
<reference evidence="8 9" key="1">
    <citation type="submission" date="2024-06" db="EMBL/GenBank/DDBJ databases">
        <authorList>
            <person name="Kaempfer P."/>
            <person name="Viver T."/>
        </authorList>
    </citation>
    <scope>NUCLEOTIDE SEQUENCE [LARGE SCALE GENOMIC DNA]</scope>
    <source>
        <strain evidence="8 9">ST-75</strain>
    </source>
</reference>
<dbReference type="SUPFAM" id="SSF54001">
    <property type="entry name" value="Cysteine proteinases"/>
    <property type="match status" value="1"/>
</dbReference>
<accession>A0ABW8YD33</accession>
<evidence type="ECO:0000256" key="3">
    <source>
        <dbReference type="ARBA" id="ARBA00022801"/>
    </source>
</evidence>
<feature type="signal peptide" evidence="6">
    <location>
        <begin position="1"/>
        <end position="21"/>
    </location>
</feature>
<evidence type="ECO:0000313" key="8">
    <source>
        <dbReference type="EMBL" id="MFL9837226.1"/>
    </source>
</evidence>
<dbReference type="Gene3D" id="3.90.1720.10">
    <property type="entry name" value="endopeptidase domain like (from Nostoc punctiforme)"/>
    <property type="match status" value="1"/>
</dbReference>